<feature type="region of interest" description="Disordered" evidence="2">
    <location>
        <begin position="248"/>
        <end position="337"/>
    </location>
</feature>
<feature type="compositionally biased region" description="Gly residues" evidence="2">
    <location>
        <begin position="257"/>
        <end position="268"/>
    </location>
</feature>
<keyword evidence="1" id="KW-0472">Membrane</keyword>
<comment type="similarity">
    <text evidence="1">Belongs to the DP1 family.</text>
</comment>
<comment type="subcellular location">
    <subcellularLocation>
        <location evidence="1">Membrane</location>
        <topology evidence="1">Multi-pass membrane protein</topology>
    </subcellularLocation>
</comment>
<dbReference type="EMBL" id="KV875103">
    <property type="protein sequence ID" value="OIW24625.1"/>
    <property type="molecule type" value="Genomic_DNA"/>
</dbReference>
<keyword evidence="4" id="KW-1185">Reference proteome</keyword>
<evidence type="ECO:0000256" key="1">
    <source>
        <dbReference type="RuleBase" id="RU362006"/>
    </source>
</evidence>
<keyword evidence="1" id="KW-1133">Transmembrane helix</keyword>
<dbReference type="PANTHER" id="PTHR12300:SF177">
    <property type="entry name" value="PROTEIN YOP1"/>
    <property type="match status" value="1"/>
</dbReference>
<dbReference type="AlphaFoldDB" id="A0A1J7IU35"/>
<feature type="region of interest" description="Disordered" evidence="2">
    <location>
        <begin position="127"/>
        <end position="147"/>
    </location>
</feature>
<dbReference type="PANTHER" id="PTHR12300">
    <property type="entry name" value="HVA22-LIKE PROTEINS"/>
    <property type="match status" value="1"/>
</dbReference>
<dbReference type="Proteomes" id="UP000182658">
    <property type="component" value="Unassembled WGS sequence"/>
</dbReference>
<comment type="caution">
    <text evidence="1">Lacks conserved residue(s) required for the propagation of feature annotation.</text>
</comment>
<reference evidence="3 4" key="1">
    <citation type="submission" date="2016-10" db="EMBL/GenBank/DDBJ databases">
        <title>Draft genome sequence of Coniochaeta ligniaria NRRL30616, a lignocellulolytic fungus for bioabatement of inhibitors in plant biomass hydrolysates.</title>
        <authorList>
            <consortium name="DOE Joint Genome Institute"/>
            <person name="Jimenez D.J."/>
            <person name="Hector R.E."/>
            <person name="Riley R."/>
            <person name="Sun H."/>
            <person name="Grigoriev I.V."/>
            <person name="Van Elsas J.D."/>
            <person name="Nichols N.N."/>
        </authorList>
    </citation>
    <scope>NUCLEOTIDE SEQUENCE [LARGE SCALE GENOMIC DNA]</scope>
    <source>
        <strain evidence="3 4">NRRL 30616</strain>
    </source>
</reference>
<accession>A0A1J7IU35</accession>
<feature type="compositionally biased region" description="Gly residues" evidence="2">
    <location>
        <begin position="318"/>
        <end position="337"/>
    </location>
</feature>
<dbReference type="STRING" id="1408157.A0A1J7IU35"/>
<name>A0A1J7IU35_9PEZI</name>
<dbReference type="OrthoDB" id="434647at2759"/>
<feature type="transmembrane region" description="Helical" evidence="1">
    <location>
        <begin position="24"/>
        <end position="40"/>
    </location>
</feature>
<dbReference type="InterPro" id="IPR004345">
    <property type="entry name" value="TB2_DP1_HVA22"/>
</dbReference>
<dbReference type="GO" id="GO:0016020">
    <property type="term" value="C:membrane"/>
    <property type="evidence" value="ECO:0007669"/>
    <property type="project" value="UniProtKB-SubCell"/>
</dbReference>
<feature type="compositionally biased region" description="Basic and acidic residues" evidence="2">
    <location>
        <begin position="277"/>
        <end position="288"/>
    </location>
</feature>
<evidence type="ECO:0000256" key="2">
    <source>
        <dbReference type="SAM" id="MobiDB-lite"/>
    </source>
</evidence>
<dbReference type="InParanoid" id="A0A1J7IU35"/>
<evidence type="ECO:0000313" key="3">
    <source>
        <dbReference type="EMBL" id="OIW24625.1"/>
    </source>
</evidence>
<organism evidence="3 4">
    <name type="scientific">Coniochaeta ligniaria NRRL 30616</name>
    <dbReference type="NCBI Taxonomy" id="1408157"/>
    <lineage>
        <taxon>Eukaryota</taxon>
        <taxon>Fungi</taxon>
        <taxon>Dikarya</taxon>
        <taxon>Ascomycota</taxon>
        <taxon>Pezizomycotina</taxon>
        <taxon>Sordariomycetes</taxon>
        <taxon>Sordariomycetidae</taxon>
        <taxon>Coniochaetales</taxon>
        <taxon>Coniochaetaceae</taxon>
        <taxon>Coniochaeta</taxon>
    </lineage>
</organism>
<keyword evidence="1" id="KW-0812">Transmembrane</keyword>
<proteinExistence type="inferred from homology"/>
<feature type="transmembrane region" description="Helical" evidence="1">
    <location>
        <begin position="47"/>
        <end position="67"/>
    </location>
</feature>
<protein>
    <recommendedName>
        <fullName evidence="1">Protein YOP1</fullName>
    </recommendedName>
</protein>
<evidence type="ECO:0000313" key="4">
    <source>
        <dbReference type="Proteomes" id="UP000182658"/>
    </source>
</evidence>
<dbReference type="Pfam" id="PF03134">
    <property type="entry name" value="TB2_DP1_HVA22"/>
    <property type="match status" value="1"/>
</dbReference>
<sequence length="337" mass="35381">SLASFLFPLFASYKALQTSDPAQLTPWLMYWVVLACALLVESWTDWFLVWIPFYAYLRLLFLLYLVLPQTQGARIIYQSHIQPWLADNEQAIEDFIASAHHRLKQAGITYLKRAIEMLRTNVLGLPPSPPSPSAAASTNTGTGAGAGAGQSYTQTLLARFTLPSARWAGPGATTDFYTLLASAVGAAATTASGAAATGPERGPPGGLAESGHLVPEEIQGASARMSFIAAQRERLVLLMSALDREATRLEDSQGQAEGDGVGGLGVDGATGAPLAKSRSEADFEKLEAESGEEEDAGVVRRRTPGVGGQAAGWVSWAWGGGGGTPSGDGGKSTGIEK</sequence>
<feature type="non-terminal residue" evidence="3">
    <location>
        <position position="1"/>
    </location>
</feature>
<gene>
    <name evidence="3" type="ORF">CONLIGDRAFT_584082</name>
</gene>